<proteinExistence type="predicted"/>
<reference evidence="2" key="1">
    <citation type="journal article" date="2014" name="Int. J. Syst. Evol. Microbiol.">
        <title>Complete genome sequence of Corynebacterium casei LMG S-19264T (=DSM 44701T), isolated from a smear-ripened cheese.</title>
        <authorList>
            <consortium name="US DOE Joint Genome Institute (JGI-PGF)"/>
            <person name="Walter F."/>
            <person name="Albersmeier A."/>
            <person name="Kalinowski J."/>
            <person name="Ruckert C."/>
        </authorList>
    </citation>
    <scope>NUCLEOTIDE SEQUENCE</scope>
    <source>
        <strain evidence="2">CGMCC 1.3617</strain>
    </source>
</reference>
<dbReference type="InterPro" id="IPR036397">
    <property type="entry name" value="RNaseH_sf"/>
</dbReference>
<name>A0A917NTG4_9PROT</name>
<evidence type="ECO:0000313" key="3">
    <source>
        <dbReference type="Proteomes" id="UP000661507"/>
    </source>
</evidence>
<dbReference type="PANTHER" id="PTHR46889:SF4">
    <property type="entry name" value="TRANSPOSASE INSO FOR INSERTION SEQUENCE ELEMENT IS911B-RELATED"/>
    <property type="match status" value="1"/>
</dbReference>
<gene>
    <name evidence="2" type="ORF">GCM10011320_39460</name>
</gene>
<dbReference type="InterPro" id="IPR012337">
    <property type="entry name" value="RNaseH-like_sf"/>
</dbReference>
<dbReference type="GO" id="GO:0015074">
    <property type="term" value="P:DNA integration"/>
    <property type="evidence" value="ECO:0007669"/>
    <property type="project" value="InterPro"/>
</dbReference>
<dbReference type="AlphaFoldDB" id="A0A917NTG4"/>
<dbReference type="Proteomes" id="UP000661507">
    <property type="component" value="Unassembled WGS sequence"/>
</dbReference>
<reference evidence="2" key="2">
    <citation type="submission" date="2020-09" db="EMBL/GenBank/DDBJ databases">
        <authorList>
            <person name="Sun Q."/>
            <person name="Zhou Y."/>
        </authorList>
    </citation>
    <scope>NUCLEOTIDE SEQUENCE</scope>
    <source>
        <strain evidence="2">CGMCC 1.3617</strain>
    </source>
</reference>
<feature type="domain" description="Integrase catalytic" evidence="1">
    <location>
        <begin position="44"/>
        <end position="211"/>
    </location>
</feature>
<evidence type="ECO:0000259" key="1">
    <source>
        <dbReference type="PROSITE" id="PS50994"/>
    </source>
</evidence>
<accession>A0A917NTG4</accession>
<dbReference type="Gene3D" id="3.30.420.10">
    <property type="entry name" value="Ribonuclease H-like superfamily/Ribonuclease H"/>
    <property type="match status" value="1"/>
</dbReference>
<dbReference type="InterPro" id="IPR001584">
    <property type="entry name" value="Integrase_cat-core"/>
</dbReference>
<sequence length="238" mass="27566">MPPLTDKQRYFVSEAVVYRLLKAHDLIASPAFIVVTAVDEFHTRTTSPNQLWQTDFTYLKVTGWGWFYLSTVLDDFSRYVIAWKLCTSMAASDVTDTLELALTASGCDRANVRHRPRLLSDNGPSYIAGELADWLAANAMDHVRGAPCHPQTQGKIERWHQTLKNRILLKNYYLPGDLEAQVEVFIDHYNHKRYHESLRNLTPADVYFGRDQTILLDRERIKRQTIQQRRLIHQQHAA</sequence>
<dbReference type="GO" id="GO:0003676">
    <property type="term" value="F:nucleic acid binding"/>
    <property type="evidence" value="ECO:0007669"/>
    <property type="project" value="InterPro"/>
</dbReference>
<evidence type="ECO:0000313" key="2">
    <source>
        <dbReference type="EMBL" id="GGJ28245.1"/>
    </source>
</evidence>
<dbReference type="Pfam" id="PF00665">
    <property type="entry name" value="rve"/>
    <property type="match status" value="1"/>
</dbReference>
<dbReference type="InterPro" id="IPR050900">
    <property type="entry name" value="Transposase_IS3/IS150/IS904"/>
</dbReference>
<organism evidence="2 3">
    <name type="scientific">Neoroseomonas lacus</name>
    <dbReference type="NCBI Taxonomy" id="287609"/>
    <lineage>
        <taxon>Bacteria</taxon>
        <taxon>Pseudomonadati</taxon>
        <taxon>Pseudomonadota</taxon>
        <taxon>Alphaproteobacteria</taxon>
        <taxon>Acetobacterales</taxon>
        <taxon>Acetobacteraceae</taxon>
        <taxon>Neoroseomonas</taxon>
    </lineage>
</organism>
<dbReference type="PANTHER" id="PTHR46889">
    <property type="entry name" value="TRANSPOSASE INSF FOR INSERTION SEQUENCE IS3B-RELATED"/>
    <property type="match status" value="1"/>
</dbReference>
<dbReference type="SUPFAM" id="SSF53098">
    <property type="entry name" value="Ribonuclease H-like"/>
    <property type="match status" value="1"/>
</dbReference>
<comment type="caution">
    <text evidence="2">The sequence shown here is derived from an EMBL/GenBank/DDBJ whole genome shotgun (WGS) entry which is preliminary data.</text>
</comment>
<dbReference type="PROSITE" id="PS50994">
    <property type="entry name" value="INTEGRASE"/>
    <property type="match status" value="1"/>
</dbReference>
<keyword evidence="3" id="KW-1185">Reference proteome</keyword>
<dbReference type="EMBL" id="BMKW01000010">
    <property type="protein sequence ID" value="GGJ28245.1"/>
    <property type="molecule type" value="Genomic_DNA"/>
</dbReference>
<protein>
    <recommendedName>
        <fullName evidence="1">Integrase catalytic domain-containing protein</fullName>
    </recommendedName>
</protein>